<name>A0A1F4XF27_9BACT</name>
<organism evidence="2 3">
    <name type="scientific">Candidatus Adlerbacteria bacterium RIFCSPLOWO2_01_FULL_51_16</name>
    <dbReference type="NCBI Taxonomy" id="1797243"/>
    <lineage>
        <taxon>Bacteria</taxon>
        <taxon>Candidatus Adleribacteriota</taxon>
    </lineage>
</organism>
<dbReference type="STRING" id="1797243.A2943_00090"/>
<dbReference type="AlphaFoldDB" id="A0A1F4XF27"/>
<evidence type="ECO:0000313" key="2">
    <source>
        <dbReference type="EMBL" id="OGC80262.1"/>
    </source>
</evidence>
<dbReference type="Gene3D" id="6.20.50.110">
    <property type="entry name" value="Methyltransferase, zinc-binding domain"/>
    <property type="match status" value="1"/>
</dbReference>
<dbReference type="Gene3D" id="3.40.50.150">
    <property type="entry name" value="Vaccinia Virus protein VP39"/>
    <property type="match status" value="1"/>
</dbReference>
<comment type="caution">
    <text evidence="2">The sequence shown here is derived from an EMBL/GenBank/DDBJ whole genome shotgun (WGS) entry which is preliminary data.</text>
</comment>
<dbReference type="SUPFAM" id="SSF53335">
    <property type="entry name" value="S-adenosyl-L-methionine-dependent methyltransferases"/>
    <property type="match status" value="1"/>
</dbReference>
<dbReference type="InterPro" id="IPR029063">
    <property type="entry name" value="SAM-dependent_MTases_sf"/>
</dbReference>
<evidence type="ECO:0000259" key="1">
    <source>
        <dbReference type="Pfam" id="PF08484"/>
    </source>
</evidence>
<proteinExistence type="predicted"/>
<protein>
    <recommendedName>
        <fullName evidence="1">C-methyltransferase domain-containing protein</fullName>
    </recommendedName>
</protein>
<dbReference type="EMBL" id="MEWX01000026">
    <property type="protein sequence ID" value="OGC80262.1"/>
    <property type="molecule type" value="Genomic_DNA"/>
</dbReference>
<dbReference type="Proteomes" id="UP000176185">
    <property type="component" value="Unassembled WGS sequence"/>
</dbReference>
<dbReference type="InterPro" id="IPR013691">
    <property type="entry name" value="MeTrfase_14"/>
</dbReference>
<accession>A0A1F4XF27</accession>
<dbReference type="Gene3D" id="3.40.50.720">
    <property type="entry name" value="NAD(P)-binding Rossmann-like Domain"/>
    <property type="match status" value="1"/>
</dbReference>
<reference evidence="2 3" key="1">
    <citation type="journal article" date="2016" name="Nat. Commun.">
        <title>Thousands of microbial genomes shed light on interconnected biogeochemical processes in an aquifer system.</title>
        <authorList>
            <person name="Anantharaman K."/>
            <person name="Brown C.T."/>
            <person name="Hug L.A."/>
            <person name="Sharon I."/>
            <person name="Castelle C.J."/>
            <person name="Probst A.J."/>
            <person name="Thomas B.C."/>
            <person name="Singh A."/>
            <person name="Wilkins M.J."/>
            <person name="Karaoz U."/>
            <person name="Brodie E.L."/>
            <person name="Williams K.H."/>
            <person name="Hubbard S.S."/>
            <person name="Banfield J.F."/>
        </authorList>
    </citation>
    <scope>NUCLEOTIDE SEQUENCE [LARGE SCALE GENOMIC DNA]</scope>
</reference>
<dbReference type="Pfam" id="PF08484">
    <property type="entry name" value="Methyltransf_14"/>
    <property type="match status" value="1"/>
</dbReference>
<sequence>MKRVTCRISGELLVELFSLGDLYISDFLPKDSSPSSAKVPLTMMLAPKSGLVQLAHTASFDDMYKQYWYRSGTNESMVEELKQIATSSVKLMNMKPGDIFVDIACNDGTQFSFVDPSIVRIGFDPAKNTYKEADKTRFDLFVNDYFSAKAYRESKWGSKKAKVITTIAMFYDLEDPHVFVEDVKEIMDDNGLWVVQMSYLPLMLKQLAFDNICHEHLEYYTLQSFKYLLDQHDMQIVDCQLNDVNGGSFRVYIRKNKADPTIFATAPYRDVARYRVESILTHEETLKLKDPKTFLKFYKDACDLRDKTLAFMKAEKAKGKKIWAYGASTKGNTLLQWWGIDNTLLDGIAERQPMKYGLKTVGTNIPIFSDEEMRKAEPDYLLVLPWHFIESFVRREQEFLNRGGKFILPCPHFEVIGK</sequence>
<evidence type="ECO:0000313" key="3">
    <source>
        <dbReference type="Proteomes" id="UP000176185"/>
    </source>
</evidence>
<dbReference type="Pfam" id="PF13489">
    <property type="entry name" value="Methyltransf_23"/>
    <property type="match status" value="1"/>
</dbReference>
<gene>
    <name evidence="2" type="ORF">A2943_00090</name>
</gene>
<feature type="domain" description="C-methyltransferase" evidence="1">
    <location>
        <begin position="244"/>
        <end position="411"/>
    </location>
</feature>
<dbReference type="InterPro" id="IPR038576">
    <property type="entry name" value="Methyltransf_Zn-bd_dom_put_sf"/>
</dbReference>